<accession>A0A6G4TWC5</accession>
<feature type="transmembrane region" description="Helical" evidence="1">
    <location>
        <begin position="432"/>
        <end position="452"/>
    </location>
</feature>
<evidence type="ECO:0000256" key="1">
    <source>
        <dbReference type="SAM" id="Phobius"/>
    </source>
</evidence>
<dbReference type="RefSeq" id="WP_165235312.1">
    <property type="nucleotide sequence ID" value="NZ_JAAKZV010000031.1"/>
</dbReference>
<dbReference type="EMBL" id="JAAKZV010000031">
    <property type="protein sequence ID" value="NGN64285.1"/>
    <property type="molecule type" value="Genomic_DNA"/>
</dbReference>
<sequence>MLSYDDLTAPERELWDAFPEGREVDLSGGEPQREALGAAEWGADRTVRAAVLSALLLGANPARPGAVAGLRLRGARITGPLDLGGAEVTHLFWLRGCRLDERIALQGATLASVRMHDCRIPGIDAHLCRIEGSLNLYGTQLDGQLGLNDARISGQLHLTGVRITAPGDWALPAGGLEMGGGVFCRLGFSAHGSVRFAGARLGGGLFMEGARIIAPGRLALSADGASASVMDLTDGFAAAGTLDFTGVQVTDQLSLARADLSETDTVVCRRLQGGDLDFTPAAAPAKSVDLRGAKVATLHHGPDSWPAEVRLGDLQYESLHHTDPENVGMPERIAWLRRSRGYSPQPYEQLAAWYRRIGHDHNARGVLLEKQRARRRTLRPLARLWGYLLDGAVGYGYRPWLAGLWLAVVAAAGSVVFGLAERIQVKPDDEPGFHSLVYTLDLLVPIGGFGMRDEWRWEHGGVQALAYVLVAVGWILTTAVVAGVSRTLNRT</sequence>
<keyword evidence="3" id="KW-1185">Reference proteome</keyword>
<gene>
    <name evidence="2" type="ORF">G5C51_10265</name>
</gene>
<evidence type="ECO:0000313" key="2">
    <source>
        <dbReference type="EMBL" id="NGN64285.1"/>
    </source>
</evidence>
<keyword evidence="1" id="KW-0472">Membrane</keyword>
<feature type="transmembrane region" description="Helical" evidence="1">
    <location>
        <begin position="403"/>
        <end position="420"/>
    </location>
</feature>
<keyword evidence="1" id="KW-0812">Transmembrane</keyword>
<proteinExistence type="predicted"/>
<evidence type="ECO:0000313" key="3">
    <source>
        <dbReference type="Proteomes" id="UP000481583"/>
    </source>
</evidence>
<reference evidence="2 3" key="1">
    <citation type="submission" date="2020-02" db="EMBL/GenBank/DDBJ databases">
        <title>Whole-genome analyses of novel actinobacteria.</title>
        <authorList>
            <person name="Sahin N."/>
        </authorList>
    </citation>
    <scope>NUCLEOTIDE SEQUENCE [LARGE SCALE GENOMIC DNA]</scope>
    <source>
        <strain evidence="2 3">A7024</strain>
    </source>
</reference>
<name>A0A6G4TWC5_9ACTN</name>
<organism evidence="2 3">
    <name type="scientific">Streptomyces coryli</name>
    <dbReference type="NCBI Taxonomy" id="1128680"/>
    <lineage>
        <taxon>Bacteria</taxon>
        <taxon>Bacillati</taxon>
        <taxon>Actinomycetota</taxon>
        <taxon>Actinomycetes</taxon>
        <taxon>Kitasatosporales</taxon>
        <taxon>Streptomycetaceae</taxon>
        <taxon>Streptomyces</taxon>
    </lineage>
</organism>
<comment type="caution">
    <text evidence="2">The sequence shown here is derived from an EMBL/GenBank/DDBJ whole genome shotgun (WGS) entry which is preliminary data.</text>
</comment>
<feature type="transmembrane region" description="Helical" evidence="1">
    <location>
        <begin position="464"/>
        <end position="484"/>
    </location>
</feature>
<dbReference type="Proteomes" id="UP000481583">
    <property type="component" value="Unassembled WGS sequence"/>
</dbReference>
<dbReference type="AlphaFoldDB" id="A0A6G4TWC5"/>
<keyword evidence="1" id="KW-1133">Transmembrane helix</keyword>
<protein>
    <submittedName>
        <fullName evidence="2">Oxidoreductase</fullName>
    </submittedName>
</protein>